<dbReference type="EMBL" id="ABDG02000020">
    <property type="protein sequence ID" value="EHK47478.1"/>
    <property type="molecule type" value="Genomic_DNA"/>
</dbReference>
<evidence type="ECO:0000313" key="2">
    <source>
        <dbReference type="EMBL" id="EHK47478.1"/>
    </source>
</evidence>
<keyword evidence="1" id="KW-0812">Transmembrane</keyword>
<dbReference type="AlphaFoldDB" id="G9NPL1"/>
<organism evidence="2 3">
    <name type="scientific">Hypocrea atroviridis (strain ATCC 20476 / IMI 206040)</name>
    <name type="common">Trichoderma atroviride</name>
    <dbReference type="NCBI Taxonomy" id="452589"/>
    <lineage>
        <taxon>Eukaryota</taxon>
        <taxon>Fungi</taxon>
        <taxon>Dikarya</taxon>
        <taxon>Ascomycota</taxon>
        <taxon>Pezizomycotina</taxon>
        <taxon>Sordariomycetes</taxon>
        <taxon>Hypocreomycetidae</taxon>
        <taxon>Hypocreales</taxon>
        <taxon>Hypocreaceae</taxon>
        <taxon>Trichoderma</taxon>
    </lineage>
</organism>
<comment type="caution">
    <text evidence="2">The sequence shown here is derived from an EMBL/GenBank/DDBJ whole genome shotgun (WGS) entry which is preliminary data.</text>
</comment>
<dbReference type="Proteomes" id="UP000005426">
    <property type="component" value="Unassembled WGS sequence"/>
</dbReference>
<evidence type="ECO:0000256" key="1">
    <source>
        <dbReference type="SAM" id="Phobius"/>
    </source>
</evidence>
<reference evidence="2 3" key="1">
    <citation type="journal article" date="2011" name="Genome Biol.">
        <title>Comparative genome sequence analysis underscores mycoparasitism as the ancestral life style of Trichoderma.</title>
        <authorList>
            <person name="Kubicek C.P."/>
            <person name="Herrera-Estrella A."/>
            <person name="Seidl-Seiboth V."/>
            <person name="Martinez D.A."/>
            <person name="Druzhinina I.S."/>
            <person name="Thon M."/>
            <person name="Zeilinger S."/>
            <person name="Casas-Flores S."/>
            <person name="Horwitz B.A."/>
            <person name="Mukherjee P.K."/>
            <person name="Mukherjee M."/>
            <person name="Kredics L."/>
            <person name="Alcaraz L.D."/>
            <person name="Aerts A."/>
            <person name="Antal Z."/>
            <person name="Atanasova L."/>
            <person name="Cervantes-Badillo M.G."/>
            <person name="Challacombe J."/>
            <person name="Chertkov O."/>
            <person name="McCluskey K."/>
            <person name="Coulpier F."/>
            <person name="Deshpande N."/>
            <person name="von Doehren H."/>
            <person name="Ebbole D.J."/>
            <person name="Esquivel-Naranjo E.U."/>
            <person name="Fekete E."/>
            <person name="Flipphi M."/>
            <person name="Glaser F."/>
            <person name="Gomez-Rodriguez E.Y."/>
            <person name="Gruber S."/>
            <person name="Han C."/>
            <person name="Henrissat B."/>
            <person name="Hermosa R."/>
            <person name="Hernandez-Onate M."/>
            <person name="Karaffa L."/>
            <person name="Kosti I."/>
            <person name="Le Crom S."/>
            <person name="Lindquist E."/>
            <person name="Lucas S."/>
            <person name="Luebeck M."/>
            <person name="Luebeck P.S."/>
            <person name="Margeot A."/>
            <person name="Metz B."/>
            <person name="Misra M."/>
            <person name="Nevalainen H."/>
            <person name="Omann M."/>
            <person name="Packer N."/>
            <person name="Perrone G."/>
            <person name="Uresti-Rivera E.E."/>
            <person name="Salamov A."/>
            <person name="Schmoll M."/>
            <person name="Seiboth B."/>
            <person name="Shapiro H."/>
            <person name="Sukno S."/>
            <person name="Tamayo-Ramos J.A."/>
            <person name="Tisch D."/>
            <person name="Wiest A."/>
            <person name="Wilkinson H.H."/>
            <person name="Zhang M."/>
            <person name="Coutinho P.M."/>
            <person name="Kenerley C.M."/>
            <person name="Monte E."/>
            <person name="Baker S.E."/>
            <person name="Grigoriev I.V."/>
        </authorList>
    </citation>
    <scope>NUCLEOTIDE SEQUENCE [LARGE SCALE GENOMIC DNA]</scope>
    <source>
        <strain evidence="3">ATCC 20476 / IMI 206040</strain>
    </source>
</reference>
<gene>
    <name evidence="2" type="ORF">TRIATDRAFT_298609</name>
</gene>
<dbReference type="OrthoDB" id="422206at2759"/>
<proteinExistence type="predicted"/>
<sequence length="59" mass="6629">MVPADLLDSTSGAGTLCYYFGASDLSGWLLYFFPGLPFSQVRLFFFSEARDTQHARPNF</sequence>
<keyword evidence="1" id="KW-1133">Transmembrane helix</keyword>
<feature type="transmembrane region" description="Helical" evidence="1">
    <location>
        <begin position="28"/>
        <end position="46"/>
    </location>
</feature>
<evidence type="ECO:0000313" key="3">
    <source>
        <dbReference type="Proteomes" id="UP000005426"/>
    </source>
</evidence>
<keyword evidence="1" id="KW-0472">Membrane</keyword>
<name>G9NPL1_HYPAI</name>
<protein>
    <submittedName>
        <fullName evidence="2">Uncharacterized protein</fullName>
    </submittedName>
</protein>
<dbReference type="HOGENOM" id="CLU_2961083_0_0_1"/>
<accession>G9NPL1</accession>
<keyword evidence="3" id="KW-1185">Reference proteome</keyword>